<organism evidence="4 5">
    <name type="scientific">Thalassospira xianhensis MCCC 1A02616</name>
    <dbReference type="NCBI Taxonomy" id="1177929"/>
    <lineage>
        <taxon>Bacteria</taxon>
        <taxon>Pseudomonadati</taxon>
        <taxon>Pseudomonadota</taxon>
        <taxon>Alphaproteobacteria</taxon>
        <taxon>Rhodospirillales</taxon>
        <taxon>Thalassospiraceae</taxon>
        <taxon>Thalassospira</taxon>
    </lineage>
</organism>
<protein>
    <recommendedName>
        <fullName evidence="6">MarR family transcriptional regulator</fullName>
    </recommendedName>
</protein>
<dbReference type="AlphaFoldDB" id="A0A367UFV3"/>
<feature type="domain" description="HTH marR-type" evidence="2">
    <location>
        <begin position="1"/>
        <end position="140"/>
    </location>
</feature>
<dbReference type="InterPro" id="IPR000835">
    <property type="entry name" value="HTH_MarR-typ"/>
</dbReference>
<dbReference type="CDD" id="cd04301">
    <property type="entry name" value="NAT_SF"/>
    <property type="match status" value="1"/>
</dbReference>
<sequence length="310" mass="34718">MNLDEIDNIRAFNRFYTRQIGLLSKGLHKSEFSLTEARVLFELSAGGPQIVGKLATILGLDPAYLSRILTRFKKIDLITLRADSNDRRMRIAELTDSGKMIYATLEDASRRDIAGLIGALPQNQHDELRMAMQTIQTLLSPKSSALSDATRYPVIIRDHRAGDLGWIVHRHGALYTAEYNWDTTFEGMVAEIAAGFLAKHDSACEGCWIAEHKARIAGSIMLVRQSDTVARLRLLYVEPEARGMGIGGHLVDHCIVFARRAGYKQITLWTNANLHAARHIYEKAGFVLTSEEPHHSFGHDLVGQTWLLDL</sequence>
<dbReference type="PROSITE" id="PS50995">
    <property type="entry name" value="HTH_MARR_2"/>
    <property type="match status" value="1"/>
</dbReference>
<dbReference type="GO" id="GO:0008080">
    <property type="term" value="F:N-acetyltransferase activity"/>
    <property type="evidence" value="ECO:0007669"/>
    <property type="project" value="InterPro"/>
</dbReference>
<feature type="domain" description="N-acetyltransferase" evidence="3">
    <location>
        <begin position="154"/>
        <end position="310"/>
    </location>
</feature>
<evidence type="ECO:0000259" key="3">
    <source>
        <dbReference type="PROSITE" id="PS51186"/>
    </source>
</evidence>
<dbReference type="SUPFAM" id="SSF46785">
    <property type="entry name" value="Winged helix' DNA-binding domain"/>
    <property type="match status" value="1"/>
</dbReference>
<dbReference type="Gene3D" id="3.40.630.30">
    <property type="match status" value="1"/>
</dbReference>
<dbReference type="InterPro" id="IPR036390">
    <property type="entry name" value="WH_DNA-bd_sf"/>
</dbReference>
<dbReference type="Pfam" id="PF01047">
    <property type="entry name" value="MarR"/>
    <property type="match status" value="1"/>
</dbReference>
<comment type="caution">
    <text evidence="4">The sequence shown here is derived from an EMBL/GenBank/DDBJ whole genome shotgun (WGS) entry which is preliminary data.</text>
</comment>
<dbReference type="Pfam" id="PF00583">
    <property type="entry name" value="Acetyltransf_1"/>
    <property type="match status" value="1"/>
</dbReference>
<dbReference type="PROSITE" id="PS51186">
    <property type="entry name" value="GNAT"/>
    <property type="match status" value="1"/>
</dbReference>
<dbReference type="Gene3D" id="1.10.10.10">
    <property type="entry name" value="Winged helix-like DNA-binding domain superfamily/Winged helix DNA-binding domain"/>
    <property type="match status" value="1"/>
</dbReference>
<evidence type="ECO:0000313" key="4">
    <source>
        <dbReference type="EMBL" id="RCK07186.1"/>
    </source>
</evidence>
<dbReference type="RefSeq" id="WP_114120915.1">
    <property type="nucleotide sequence ID" value="NZ_JPWA01000003.1"/>
</dbReference>
<dbReference type="SMART" id="SM00347">
    <property type="entry name" value="HTH_MARR"/>
    <property type="match status" value="1"/>
</dbReference>
<reference evidence="4 5" key="1">
    <citation type="submission" date="2014-07" db="EMBL/GenBank/DDBJ databases">
        <title>Draft genome sequence of Thalassospira xianhensis P-4 (MCCC 1A02616).</title>
        <authorList>
            <person name="Lai Q."/>
            <person name="Shao Z."/>
        </authorList>
    </citation>
    <scope>NUCLEOTIDE SEQUENCE [LARGE SCALE GENOMIC DNA]</scope>
    <source>
        <strain evidence="4 5">MCCC 1A02616</strain>
    </source>
</reference>
<dbReference type="InterPro" id="IPR000182">
    <property type="entry name" value="GNAT_dom"/>
</dbReference>
<keyword evidence="5" id="KW-1185">Reference proteome</keyword>
<accession>A0A367UFV3</accession>
<evidence type="ECO:0000259" key="2">
    <source>
        <dbReference type="PROSITE" id="PS50995"/>
    </source>
</evidence>
<name>A0A367UFV3_9PROT</name>
<dbReference type="EMBL" id="JPWA01000003">
    <property type="protein sequence ID" value="RCK07186.1"/>
    <property type="molecule type" value="Genomic_DNA"/>
</dbReference>
<evidence type="ECO:0008006" key="6">
    <source>
        <dbReference type="Google" id="ProtNLM"/>
    </source>
</evidence>
<keyword evidence="1" id="KW-0808">Transferase</keyword>
<dbReference type="Proteomes" id="UP000252419">
    <property type="component" value="Unassembled WGS sequence"/>
</dbReference>
<dbReference type="PANTHER" id="PTHR13947:SF37">
    <property type="entry name" value="LD18367P"/>
    <property type="match status" value="1"/>
</dbReference>
<evidence type="ECO:0000256" key="1">
    <source>
        <dbReference type="ARBA" id="ARBA00022679"/>
    </source>
</evidence>
<dbReference type="InterPro" id="IPR050769">
    <property type="entry name" value="NAT_camello-type"/>
</dbReference>
<evidence type="ECO:0000313" key="5">
    <source>
        <dbReference type="Proteomes" id="UP000252419"/>
    </source>
</evidence>
<dbReference type="InterPro" id="IPR016181">
    <property type="entry name" value="Acyl_CoA_acyltransferase"/>
</dbReference>
<dbReference type="PANTHER" id="PTHR13947">
    <property type="entry name" value="GNAT FAMILY N-ACETYLTRANSFERASE"/>
    <property type="match status" value="1"/>
</dbReference>
<dbReference type="GO" id="GO:0003700">
    <property type="term" value="F:DNA-binding transcription factor activity"/>
    <property type="evidence" value="ECO:0007669"/>
    <property type="project" value="InterPro"/>
</dbReference>
<dbReference type="InterPro" id="IPR036388">
    <property type="entry name" value="WH-like_DNA-bd_sf"/>
</dbReference>
<proteinExistence type="predicted"/>
<dbReference type="SUPFAM" id="SSF55729">
    <property type="entry name" value="Acyl-CoA N-acyltransferases (Nat)"/>
    <property type="match status" value="1"/>
</dbReference>
<gene>
    <name evidence="4" type="ORF">TH5_04445</name>
</gene>